<dbReference type="PANTHER" id="PTHR12327">
    <property type="entry name" value="ALPHA-TUBULIN N-ACETYLTRANSFERASE 1"/>
    <property type="match status" value="1"/>
</dbReference>
<dbReference type="GO" id="GO:0005874">
    <property type="term" value="C:microtubule"/>
    <property type="evidence" value="ECO:0007669"/>
    <property type="project" value="InterPro"/>
</dbReference>
<reference evidence="4" key="1">
    <citation type="submission" date="2022-12" db="EMBL/GenBank/DDBJ databases">
        <title>Genome assemblies of Blomia tropicalis.</title>
        <authorList>
            <person name="Cui Y."/>
        </authorList>
    </citation>
    <scope>NUCLEOTIDE SEQUENCE</scope>
    <source>
        <tissue evidence="4">Adult mites</tissue>
    </source>
</reference>
<keyword evidence="5" id="KW-1185">Reference proteome</keyword>
<feature type="domain" description="N-acetyltransferase" evidence="3">
    <location>
        <begin position="1"/>
        <end position="104"/>
    </location>
</feature>
<name>A0A9Q0M314_BLOTA</name>
<comment type="caution">
    <text evidence="4">The sequence shown here is derived from an EMBL/GenBank/DDBJ whole genome shotgun (WGS) entry which is preliminary data.</text>
</comment>
<evidence type="ECO:0000256" key="2">
    <source>
        <dbReference type="ARBA" id="ARBA00023315"/>
    </source>
</evidence>
<dbReference type="Gene3D" id="3.40.630.30">
    <property type="match status" value="1"/>
</dbReference>
<proteinExistence type="predicted"/>
<accession>A0A9Q0M314</accession>
<dbReference type="InterPro" id="IPR038746">
    <property type="entry name" value="Atat"/>
</dbReference>
<dbReference type="GO" id="GO:0019799">
    <property type="term" value="F:tubulin N-acetyltransferase activity"/>
    <property type="evidence" value="ECO:0007669"/>
    <property type="project" value="InterPro"/>
</dbReference>
<protein>
    <recommendedName>
        <fullName evidence="3">N-acetyltransferase domain-containing protein</fullName>
    </recommendedName>
</protein>
<dbReference type="PANTHER" id="PTHR12327:SF0">
    <property type="entry name" value="ALPHA-TUBULIN N-ACETYLTRANSFERASE 1"/>
    <property type="match status" value="1"/>
</dbReference>
<evidence type="ECO:0000259" key="3">
    <source>
        <dbReference type="PROSITE" id="PS51730"/>
    </source>
</evidence>
<dbReference type="EMBL" id="JAPWDV010000003">
    <property type="protein sequence ID" value="KAJ6217972.1"/>
    <property type="molecule type" value="Genomic_DNA"/>
</dbReference>
<evidence type="ECO:0000313" key="5">
    <source>
        <dbReference type="Proteomes" id="UP001142055"/>
    </source>
</evidence>
<evidence type="ECO:0000256" key="1">
    <source>
        <dbReference type="ARBA" id="ARBA00022679"/>
    </source>
</evidence>
<dbReference type="Pfam" id="PF05301">
    <property type="entry name" value="Acetyltransf_16"/>
    <property type="match status" value="1"/>
</dbReference>
<dbReference type="PROSITE" id="PS51730">
    <property type="entry name" value="GNAT_ATAT"/>
    <property type="match status" value="1"/>
</dbReference>
<sequence>MKAIGLIRYGLRNLYVADGPNLKHLPDCPAILDFYTEPKRQGYGKILFDSMLKQITTHESNHIGPHSLAYDRPSKSMISFLQKHYSLKDPLWQHNHFVIFNGIFN</sequence>
<gene>
    <name evidence="4" type="ORF">RDWZM_009129</name>
</gene>
<organism evidence="4 5">
    <name type="scientific">Blomia tropicalis</name>
    <name type="common">Mite</name>
    <dbReference type="NCBI Taxonomy" id="40697"/>
    <lineage>
        <taxon>Eukaryota</taxon>
        <taxon>Metazoa</taxon>
        <taxon>Ecdysozoa</taxon>
        <taxon>Arthropoda</taxon>
        <taxon>Chelicerata</taxon>
        <taxon>Arachnida</taxon>
        <taxon>Acari</taxon>
        <taxon>Acariformes</taxon>
        <taxon>Sarcoptiformes</taxon>
        <taxon>Astigmata</taxon>
        <taxon>Glycyphagoidea</taxon>
        <taxon>Echimyopodidae</taxon>
        <taxon>Blomia</taxon>
    </lineage>
</organism>
<dbReference type="Proteomes" id="UP001142055">
    <property type="component" value="Chromosome 3"/>
</dbReference>
<keyword evidence="1" id="KW-0808">Transferase</keyword>
<dbReference type="AlphaFoldDB" id="A0A9Q0M314"/>
<dbReference type="OMA" id="QITTHES"/>
<keyword evidence="2" id="KW-0012">Acyltransferase</keyword>
<evidence type="ECO:0000313" key="4">
    <source>
        <dbReference type="EMBL" id="KAJ6217972.1"/>
    </source>
</evidence>
<dbReference type="InterPro" id="IPR007965">
    <property type="entry name" value="GNAT_ATAT"/>
</dbReference>